<sequence>MYQVYPRSFADANSDGTGDVAGMIERLPYLQRLGVDAIWVSPWYPSPLADGGYDVADYTDIHPDFGTLAEADAFLAEAHRRGMRVLIDLVPNHCSDQHPMFQAALAAGPGSPERDLFVFRDGRGPDGSEPPTNWVAMFGGSAWERVTEPDGTPGQWYLHLFAPEQPDWNWDNRAVLDFFEGVIRFWFDRGVDGFRVDVADSMKVDQSFPDMPIDPRTGEVTRQKYVGSPIFDRPDIGEIHAAWRAVADEYAARGQGTRIFVSEAYLTPATRLVQYVRPGNLQTTFNFDALLCEWSAESQRNVIDLTIAAHAEVGAPPTWVLANHDVPRVATRYGKPRTGMRFTRDGVHPDDVGITWNDYVGLPVDLELGRRRARAAALLELALPGGAYVYQGDELGLEEVEDLPEEALQDPTWLRSGHTVRGRDGCRVPMPWRGDTPPYGFGTGRPWLPQPEGWGPLTAEAQDGSEGSHLELYRTALAVRRSHPALGDGELRWLDSDAQVLRFSRGEGFECWVNFGPAPVELPAGAQVLVASADVSSGALAADTAVWLQV</sequence>
<dbReference type="AlphaFoldDB" id="A0A6A9V275"/>
<feature type="domain" description="Glycosyl hydrolase family 13 catalytic" evidence="3">
    <location>
        <begin position="3"/>
        <end position="427"/>
    </location>
</feature>
<dbReference type="InterPro" id="IPR017853">
    <property type="entry name" value="GH"/>
</dbReference>
<dbReference type="FunFam" id="3.90.400.10:FF:000001">
    <property type="entry name" value="Maltase A3, isoform A"/>
    <property type="match status" value="1"/>
</dbReference>
<protein>
    <submittedName>
        <fullName evidence="4">DUF3459 domain-containing protein</fullName>
    </submittedName>
</protein>
<dbReference type="Gene3D" id="3.20.20.80">
    <property type="entry name" value="Glycosidases"/>
    <property type="match status" value="2"/>
</dbReference>
<keyword evidence="5" id="KW-1185">Reference proteome</keyword>
<gene>
    <name evidence="4" type="ORF">GC722_16865</name>
</gene>
<organism evidence="4 5">
    <name type="scientific">Auraticoccus cholistanensis</name>
    <dbReference type="NCBI Taxonomy" id="2656650"/>
    <lineage>
        <taxon>Bacteria</taxon>
        <taxon>Bacillati</taxon>
        <taxon>Actinomycetota</taxon>
        <taxon>Actinomycetes</taxon>
        <taxon>Propionibacteriales</taxon>
        <taxon>Propionibacteriaceae</taxon>
        <taxon>Auraticoccus</taxon>
    </lineage>
</organism>
<keyword evidence="2" id="KW-0325">Glycoprotein</keyword>
<dbReference type="PANTHER" id="PTHR10357">
    <property type="entry name" value="ALPHA-AMYLASE FAMILY MEMBER"/>
    <property type="match status" value="1"/>
</dbReference>
<dbReference type="SMART" id="SM00642">
    <property type="entry name" value="Aamy"/>
    <property type="match status" value="1"/>
</dbReference>
<dbReference type="CDD" id="cd11332">
    <property type="entry name" value="AmyAc_OligoGlu_TS"/>
    <property type="match status" value="1"/>
</dbReference>
<name>A0A6A9V275_9ACTN</name>
<comment type="caution">
    <text evidence="4">The sequence shown here is derived from an EMBL/GenBank/DDBJ whole genome shotgun (WGS) entry which is preliminary data.</text>
</comment>
<accession>A0A6A9V275</accession>
<dbReference type="GO" id="GO:0004556">
    <property type="term" value="F:alpha-amylase activity"/>
    <property type="evidence" value="ECO:0007669"/>
    <property type="project" value="TreeGrafter"/>
</dbReference>
<dbReference type="InterPro" id="IPR006047">
    <property type="entry name" value="GH13_cat_dom"/>
</dbReference>
<dbReference type="SUPFAM" id="SSF51445">
    <property type="entry name" value="(Trans)glycosidases"/>
    <property type="match status" value="1"/>
</dbReference>
<evidence type="ECO:0000313" key="5">
    <source>
        <dbReference type="Proteomes" id="UP000435304"/>
    </source>
</evidence>
<dbReference type="GO" id="GO:0009313">
    <property type="term" value="P:oligosaccharide catabolic process"/>
    <property type="evidence" value="ECO:0007669"/>
    <property type="project" value="TreeGrafter"/>
</dbReference>
<dbReference type="Proteomes" id="UP000435304">
    <property type="component" value="Unassembled WGS sequence"/>
</dbReference>
<evidence type="ECO:0000256" key="2">
    <source>
        <dbReference type="ARBA" id="ARBA00023180"/>
    </source>
</evidence>
<dbReference type="InterPro" id="IPR045857">
    <property type="entry name" value="O16G_dom_2"/>
</dbReference>
<evidence type="ECO:0000259" key="3">
    <source>
        <dbReference type="SMART" id="SM00642"/>
    </source>
</evidence>
<reference evidence="4 5" key="1">
    <citation type="submission" date="2019-12" db="EMBL/GenBank/DDBJ databases">
        <title>Auraticoccus cholistani sp. nov., an actinomycete isolated from soil of Cholistan desert.</title>
        <authorList>
            <person name="Cheema M.T."/>
        </authorList>
    </citation>
    <scope>NUCLEOTIDE SEQUENCE [LARGE SCALE GENOMIC DNA]</scope>
    <source>
        <strain evidence="4 5">F435</strain>
    </source>
</reference>
<dbReference type="EMBL" id="WPCU01000010">
    <property type="protein sequence ID" value="MVA77674.1"/>
    <property type="molecule type" value="Genomic_DNA"/>
</dbReference>
<dbReference type="Gene3D" id="3.90.400.10">
    <property type="entry name" value="Oligo-1,6-glucosidase, Domain 2"/>
    <property type="match status" value="1"/>
</dbReference>
<evidence type="ECO:0000313" key="4">
    <source>
        <dbReference type="EMBL" id="MVA77674.1"/>
    </source>
</evidence>
<proteinExistence type="inferred from homology"/>
<dbReference type="Pfam" id="PF00128">
    <property type="entry name" value="Alpha-amylase"/>
    <property type="match status" value="2"/>
</dbReference>
<comment type="similarity">
    <text evidence="1">Belongs to the glycosyl hydrolase 13 family.</text>
</comment>
<dbReference type="PANTHER" id="PTHR10357:SF179">
    <property type="entry name" value="NEUTRAL AND BASIC AMINO ACID TRANSPORT PROTEIN RBAT"/>
    <property type="match status" value="1"/>
</dbReference>
<evidence type="ECO:0000256" key="1">
    <source>
        <dbReference type="ARBA" id="ARBA00008061"/>
    </source>
</evidence>